<dbReference type="InterPro" id="IPR001584">
    <property type="entry name" value="Integrase_cat-core"/>
</dbReference>
<dbReference type="Gene3D" id="4.10.60.10">
    <property type="entry name" value="Zinc finger, CCHC-type"/>
    <property type="match status" value="1"/>
</dbReference>
<dbReference type="GO" id="GO:0015074">
    <property type="term" value="P:DNA integration"/>
    <property type="evidence" value="ECO:0007669"/>
    <property type="project" value="InterPro"/>
</dbReference>
<keyword evidence="5" id="KW-0863">Zinc-finger</keyword>
<gene>
    <name evidence="9" type="ORF">OSB04_031325</name>
</gene>
<dbReference type="EMBL" id="JARYMX010000008">
    <property type="protein sequence ID" value="KAJ9538592.1"/>
    <property type="molecule type" value="Genomic_DNA"/>
</dbReference>
<dbReference type="InterPro" id="IPR025724">
    <property type="entry name" value="GAG-pre-integrase_dom"/>
</dbReference>
<dbReference type="Pfam" id="PF25597">
    <property type="entry name" value="SH3_retrovirus"/>
    <property type="match status" value="1"/>
</dbReference>
<keyword evidence="3" id="KW-0064">Aspartyl protease</keyword>
<dbReference type="SMART" id="SM00343">
    <property type="entry name" value="ZnF_C2HC"/>
    <property type="match status" value="1"/>
</dbReference>
<keyword evidence="10" id="KW-1185">Reference proteome</keyword>
<dbReference type="PROSITE" id="PS50994">
    <property type="entry name" value="INTEGRASE"/>
    <property type="match status" value="1"/>
</dbReference>
<feature type="domain" description="Integrase catalytic" evidence="8">
    <location>
        <begin position="534"/>
        <end position="700"/>
    </location>
</feature>
<dbReference type="PROSITE" id="PS50158">
    <property type="entry name" value="ZF_CCHC"/>
    <property type="match status" value="1"/>
</dbReference>
<keyword evidence="4" id="KW-0378">Hydrolase</keyword>
<dbReference type="InterPro" id="IPR001878">
    <property type="entry name" value="Znf_CCHC"/>
</dbReference>
<dbReference type="InterPro" id="IPR057670">
    <property type="entry name" value="SH3_retrovirus"/>
</dbReference>
<evidence type="ECO:0000256" key="2">
    <source>
        <dbReference type="ARBA" id="ARBA00022723"/>
    </source>
</evidence>
<organism evidence="9 10">
    <name type="scientific">Centaurea solstitialis</name>
    <name type="common">yellow star-thistle</name>
    <dbReference type="NCBI Taxonomy" id="347529"/>
    <lineage>
        <taxon>Eukaryota</taxon>
        <taxon>Viridiplantae</taxon>
        <taxon>Streptophyta</taxon>
        <taxon>Embryophyta</taxon>
        <taxon>Tracheophyta</taxon>
        <taxon>Spermatophyta</taxon>
        <taxon>Magnoliopsida</taxon>
        <taxon>eudicotyledons</taxon>
        <taxon>Gunneridae</taxon>
        <taxon>Pentapetalae</taxon>
        <taxon>asterids</taxon>
        <taxon>campanulids</taxon>
        <taxon>Asterales</taxon>
        <taxon>Asteraceae</taxon>
        <taxon>Carduoideae</taxon>
        <taxon>Cardueae</taxon>
        <taxon>Centaureinae</taxon>
        <taxon>Centaurea</taxon>
    </lineage>
</organism>
<dbReference type="Pfam" id="PF13976">
    <property type="entry name" value="gag_pre-integrs"/>
    <property type="match status" value="1"/>
</dbReference>
<feature type="region of interest" description="Disordered" evidence="6">
    <location>
        <begin position="225"/>
        <end position="271"/>
    </location>
</feature>
<sequence length="1396" mass="159996">MTGKNNSEQGDGTKIGKEMSPSTHFQCSMLNATNYTTWAIRMQIILEANSLWEAIVPQATTKDDEKRDKTAIAYLYQSLPEDQLLLISKYKTAKAVWDALKVRHVGVTSVQKARLQTLKTEFEMLHMKENESIDSFTTKLTGIINKAASLGQTYEDSTLVRKLLNAVPDRFLQIVASIEQYSDLDTMSLDEAIGRLKTFEERLKYKKERVVDTQEGLMFTRHEHRGQSYRGRGRGRFNQSRGRGHNRFKSERKNWEPSQNSSRRETINNTKKFTHDKSKVQCFKCKKYGHFASKCSEKDQEPEHSNLIEEDLEPTLLMATIEDHQKVFLNERNLEVNKMTTNDESLWYLDNGASNHMTGVKDHFNEIDEKITGNVRFGDGSYVEIKGKGSILLECKNEEQRVVSQVYYIPNLKSNILSLGQLTENGCKVVMEDDLLLLYDSSNDILLKVTRSKNRLYKANLRIGKPVCLFANLHDKAWLWHARLGHLNFGSMKNMVSKKLVHGIPPTKHTTNVCDICLIGKHSRAPFSQQANMRSETPLDLVFGDLCGPISPPTPTGKRYIFLLIDDYSRYMWEYFLDSKDQAFEIFKEFKQMVENKLGIKLKMFRTDRGGEFTSNEFLQYCKDNGISRQLTAPYSPQQNGVVERKNRTILSATRCMMKATNLPQNFWAEAVRHAILILNCTPTKSLEDITPYEALKGRKPNLHHLRIFGCIAYAKVPSQHLTKLDDRSIRMVYLGSEPGSKAYRLFDPLKNRICVSRDVKFKEDETWNWDEYTKDYNLDRPEWTDFIIGNNETPGTQNILNESEDFEDNVTPGNNDFDEEVPATPNSQISTHKYSPQQSTINSPVLEVDTPSTTNSRIDHTPVRGYRALSDIYANTDELLLVEDEPRNYKEAAKDDRWIEAMKAEIDSINKNNTWRLTTLPKDHKVIGLKWVFKTKRDVEGRIVKYKARLVAKGYVQEHGTDFDEVFAPVARIETIRLILALAAYNKWEVHHLDVKSAFLQGELKEEVYVSQPEGFIKERDKGKVYRLMKALYGLRQAPRAWYTKLDNTLKTLGFKKCALEQAVYTRTTKESTLLIGVYVDDLIVTGSSKKEIETFKDQMKKKFEMSDLGLLAYYLGIEVTQKGGEISIKQTGYANKILSDTGMLDCNDAKIPMEPGLKLTNVTEERYVDTTEYRSIIGCLRYLLHTRPDLSFSVGLVSRFMQEPQEQHMKAIKQVLRYIKGTKDYGITYGHEGGNRIQGYSDSSYGVNTQEGKGTTGIVFYFGNSPISWSTQKQGTIALSSCESEFIAATAAATQALWLKRLLSKITDTKEQKVTIYVDNKSAIALMKNPVFHGRSKHIDTKYHFIRECVEKDDIVVEHINGEKQRADILTKPLPRIRFVTMRQLLGVKDLLQQ</sequence>
<feature type="region of interest" description="Disordered" evidence="6">
    <location>
        <begin position="1"/>
        <end position="20"/>
    </location>
</feature>
<dbReference type="Pfam" id="PF22936">
    <property type="entry name" value="Pol_BBD"/>
    <property type="match status" value="1"/>
</dbReference>
<name>A0AA38VXH3_9ASTR</name>
<proteinExistence type="predicted"/>
<protein>
    <recommendedName>
        <fullName evidence="11">Zinc finger, CCHC-type</fullName>
    </recommendedName>
</protein>
<dbReference type="SUPFAM" id="SSF56672">
    <property type="entry name" value="DNA/RNA polymerases"/>
    <property type="match status" value="1"/>
</dbReference>
<dbReference type="InterPro" id="IPR012337">
    <property type="entry name" value="RNaseH-like_sf"/>
</dbReference>
<evidence type="ECO:0000313" key="9">
    <source>
        <dbReference type="EMBL" id="KAJ9538592.1"/>
    </source>
</evidence>
<dbReference type="SUPFAM" id="SSF57756">
    <property type="entry name" value="Retrovirus zinc finger-like domains"/>
    <property type="match status" value="1"/>
</dbReference>
<dbReference type="Pfam" id="PF07727">
    <property type="entry name" value="RVT_2"/>
    <property type="match status" value="1"/>
</dbReference>
<dbReference type="GO" id="GO:0004190">
    <property type="term" value="F:aspartic-type endopeptidase activity"/>
    <property type="evidence" value="ECO:0007669"/>
    <property type="project" value="UniProtKB-KW"/>
</dbReference>
<dbReference type="GO" id="GO:0006508">
    <property type="term" value="P:proteolysis"/>
    <property type="evidence" value="ECO:0007669"/>
    <property type="project" value="UniProtKB-KW"/>
</dbReference>
<dbReference type="SUPFAM" id="SSF53098">
    <property type="entry name" value="Ribonuclease H-like"/>
    <property type="match status" value="1"/>
</dbReference>
<evidence type="ECO:0000256" key="1">
    <source>
        <dbReference type="ARBA" id="ARBA00022670"/>
    </source>
</evidence>
<dbReference type="InterPro" id="IPR054722">
    <property type="entry name" value="PolX-like_BBD"/>
</dbReference>
<dbReference type="PANTHER" id="PTHR42648">
    <property type="entry name" value="TRANSPOSASE, PUTATIVE-RELATED"/>
    <property type="match status" value="1"/>
</dbReference>
<dbReference type="GO" id="GO:0003676">
    <property type="term" value="F:nucleic acid binding"/>
    <property type="evidence" value="ECO:0007669"/>
    <property type="project" value="InterPro"/>
</dbReference>
<dbReference type="PANTHER" id="PTHR42648:SF25">
    <property type="entry name" value="RNA-DIRECTED DNA POLYMERASE"/>
    <property type="match status" value="1"/>
</dbReference>
<reference evidence="9" key="1">
    <citation type="submission" date="2023-03" db="EMBL/GenBank/DDBJ databases">
        <title>Chromosome-scale reference genome and RAD-based genetic map of yellow starthistle (Centaurea solstitialis) reveal putative structural variation and QTLs associated with invader traits.</title>
        <authorList>
            <person name="Reatini B."/>
            <person name="Cang F.A."/>
            <person name="Jiang Q."/>
            <person name="Mckibben M.T.W."/>
            <person name="Barker M.S."/>
            <person name="Rieseberg L.H."/>
            <person name="Dlugosch K.M."/>
        </authorList>
    </citation>
    <scope>NUCLEOTIDE SEQUENCE</scope>
    <source>
        <strain evidence="9">CAN-66</strain>
        <tissue evidence="9">Leaf</tissue>
    </source>
</reference>
<dbReference type="Gene3D" id="3.30.420.10">
    <property type="entry name" value="Ribonuclease H-like superfamily/Ribonuclease H"/>
    <property type="match status" value="2"/>
</dbReference>
<dbReference type="InterPro" id="IPR036397">
    <property type="entry name" value="RNaseH_sf"/>
</dbReference>
<evidence type="ECO:0000256" key="4">
    <source>
        <dbReference type="ARBA" id="ARBA00022801"/>
    </source>
</evidence>
<dbReference type="CDD" id="cd09272">
    <property type="entry name" value="RNase_HI_RT_Ty1"/>
    <property type="match status" value="1"/>
</dbReference>
<dbReference type="Pfam" id="PF00665">
    <property type="entry name" value="rve"/>
    <property type="match status" value="1"/>
</dbReference>
<dbReference type="InterPro" id="IPR043502">
    <property type="entry name" value="DNA/RNA_pol_sf"/>
</dbReference>
<evidence type="ECO:0000259" key="8">
    <source>
        <dbReference type="PROSITE" id="PS50994"/>
    </source>
</evidence>
<dbReference type="Pfam" id="PF14223">
    <property type="entry name" value="Retrotran_gag_2"/>
    <property type="match status" value="1"/>
</dbReference>
<evidence type="ECO:0000256" key="5">
    <source>
        <dbReference type="PROSITE-ProRule" id="PRU00047"/>
    </source>
</evidence>
<evidence type="ECO:0000256" key="6">
    <source>
        <dbReference type="SAM" id="MobiDB-lite"/>
    </source>
</evidence>
<evidence type="ECO:0000259" key="7">
    <source>
        <dbReference type="PROSITE" id="PS50158"/>
    </source>
</evidence>
<comment type="caution">
    <text evidence="9">The sequence shown here is derived from an EMBL/GenBank/DDBJ whole genome shotgun (WGS) entry which is preliminary data.</text>
</comment>
<dbReference type="InterPro" id="IPR036875">
    <property type="entry name" value="Znf_CCHC_sf"/>
</dbReference>
<keyword evidence="5" id="KW-0862">Zinc</keyword>
<keyword evidence="2" id="KW-0479">Metal-binding</keyword>
<dbReference type="InterPro" id="IPR039537">
    <property type="entry name" value="Retrotran_Ty1/copia-like"/>
</dbReference>
<dbReference type="Proteomes" id="UP001172457">
    <property type="component" value="Chromosome 8"/>
</dbReference>
<keyword evidence="1" id="KW-0645">Protease</keyword>
<dbReference type="GO" id="GO:0008270">
    <property type="term" value="F:zinc ion binding"/>
    <property type="evidence" value="ECO:0007669"/>
    <property type="project" value="UniProtKB-KW"/>
</dbReference>
<feature type="domain" description="CCHC-type" evidence="7">
    <location>
        <begin position="282"/>
        <end position="297"/>
    </location>
</feature>
<evidence type="ECO:0008006" key="11">
    <source>
        <dbReference type="Google" id="ProtNLM"/>
    </source>
</evidence>
<feature type="compositionally biased region" description="Polar residues" evidence="6">
    <location>
        <begin position="256"/>
        <end position="271"/>
    </location>
</feature>
<evidence type="ECO:0000256" key="3">
    <source>
        <dbReference type="ARBA" id="ARBA00022750"/>
    </source>
</evidence>
<dbReference type="InterPro" id="IPR013103">
    <property type="entry name" value="RVT_2"/>
</dbReference>
<feature type="compositionally biased region" description="Polar residues" evidence="6">
    <location>
        <begin position="1"/>
        <end position="10"/>
    </location>
</feature>
<evidence type="ECO:0000313" key="10">
    <source>
        <dbReference type="Proteomes" id="UP001172457"/>
    </source>
</evidence>
<accession>A0AA38VXH3</accession>